<dbReference type="Proteomes" id="UP000215155">
    <property type="component" value="Unassembled WGS sequence"/>
</dbReference>
<evidence type="ECO:0000313" key="2">
    <source>
        <dbReference type="EMBL" id="OXL44355.1"/>
    </source>
</evidence>
<gene>
    <name evidence="2" type="ORF">CFT61_06895</name>
</gene>
<dbReference type="RefSeq" id="WP_089543718.1">
    <property type="nucleotide sequence ID" value="NZ_CP152347.1"/>
</dbReference>
<sequence length="132" mass="15168">MRKILLLFMAIGYVCICKAQLSAADCKYVLEIFCRNYYGSCFEGKTYVPNTLIITSVGVDQNSGGTFVSGLHSYQGQYVPFRGRKTHTNVQFNATIVRQPKRDYVVFNKWYEPDLLNRKGGWETGQKLIQYK</sequence>
<accession>A0AA91YXA3</accession>
<keyword evidence="1" id="KW-0732">Signal</keyword>
<comment type="caution">
    <text evidence="2">The sequence shown here is derived from an EMBL/GenBank/DDBJ whole genome shotgun (WGS) entry which is preliminary data.</text>
</comment>
<evidence type="ECO:0000313" key="3">
    <source>
        <dbReference type="Proteomes" id="UP000215155"/>
    </source>
</evidence>
<feature type="chain" id="PRO_5041702842" evidence="1">
    <location>
        <begin position="20"/>
        <end position="132"/>
    </location>
</feature>
<reference evidence="2 3" key="1">
    <citation type="submission" date="2017-07" db="EMBL/GenBank/DDBJ databases">
        <title>Draft genome sequence of Prevotella copri isolated from the gut of healthy adult Indian.</title>
        <authorList>
            <person name="Das B."/>
            <person name="Bag S."/>
            <person name="Ghosh T.S."/>
        </authorList>
    </citation>
    <scope>NUCLEOTIDE SEQUENCE [LARGE SCALE GENOMIC DNA]</scope>
    <source>
        <strain evidence="2 3">Indica</strain>
    </source>
</reference>
<dbReference type="AlphaFoldDB" id="A0AA91YXA3"/>
<proteinExistence type="predicted"/>
<organism evidence="2 3">
    <name type="scientific">Segatella copri</name>
    <dbReference type="NCBI Taxonomy" id="165179"/>
    <lineage>
        <taxon>Bacteria</taxon>
        <taxon>Pseudomonadati</taxon>
        <taxon>Bacteroidota</taxon>
        <taxon>Bacteroidia</taxon>
        <taxon>Bacteroidales</taxon>
        <taxon>Prevotellaceae</taxon>
        <taxon>Segatella</taxon>
    </lineage>
</organism>
<feature type="signal peptide" evidence="1">
    <location>
        <begin position="1"/>
        <end position="19"/>
    </location>
</feature>
<name>A0AA91YXA3_9BACT</name>
<evidence type="ECO:0000256" key="1">
    <source>
        <dbReference type="SAM" id="SignalP"/>
    </source>
</evidence>
<protein>
    <submittedName>
        <fullName evidence="2">Uncharacterized protein</fullName>
    </submittedName>
</protein>
<dbReference type="EMBL" id="NMPZ01000008">
    <property type="protein sequence ID" value="OXL44355.1"/>
    <property type="molecule type" value="Genomic_DNA"/>
</dbReference>